<evidence type="ECO:0000313" key="11">
    <source>
        <dbReference type="Proteomes" id="UP000279029"/>
    </source>
</evidence>
<keyword evidence="8 9" id="KW-0975">Bacterial flagellum</keyword>
<dbReference type="RefSeq" id="WP_125135838.1">
    <property type="nucleotide sequence ID" value="NZ_LR130778.1"/>
</dbReference>
<comment type="subcellular location">
    <subcellularLocation>
        <location evidence="1 9">Cell membrane</location>
        <topology evidence="1">Multi-pass membrane protein</topology>
    </subcellularLocation>
    <subcellularLocation>
        <location evidence="9">Bacterial flagellum basal body</location>
    </subcellularLocation>
</comment>
<dbReference type="OrthoDB" id="9806440at2"/>
<keyword evidence="10" id="KW-0969">Cilium</keyword>
<dbReference type="PANTHER" id="PTHR34040">
    <property type="entry name" value="FLAGELLAR BIOSYNTHETIC PROTEIN FLIQ"/>
    <property type="match status" value="1"/>
</dbReference>
<keyword evidence="4 9" id="KW-1003">Cell membrane</keyword>
<evidence type="ECO:0000256" key="2">
    <source>
        <dbReference type="ARBA" id="ARBA00006156"/>
    </source>
</evidence>
<feature type="transmembrane region" description="Helical" evidence="9">
    <location>
        <begin position="12"/>
        <end position="37"/>
    </location>
</feature>
<proteinExistence type="inferred from homology"/>
<dbReference type="InterPro" id="IPR006305">
    <property type="entry name" value="FliQ"/>
</dbReference>
<comment type="function">
    <text evidence="9">Role in flagellar biosynthesis.</text>
</comment>
<evidence type="ECO:0000256" key="5">
    <source>
        <dbReference type="ARBA" id="ARBA00022692"/>
    </source>
</evidence>
<keyword evidence="5 9" id="KW-0812">Transmembrane</keyword>
<evidence type="ECO:0000313" key="10">
    <source>
        <dbReference type="EMBL" id="VDN46307.1"/>
    </source>
</evidence>
<comment type="similarity">
    <text evidence="2 9">Belongs to the FliQ/MopD/SpaQ family.</text>
</comment>
<dbReference type="Pfam" id="PF01313">
    <property type="entry name" value="Bac_export_3"/>
    <property type="match status" value="1"/>
</dbReference>
<dbReference type="PRINTS" id="PR00952">
    <property type="entry name" value="TYPE3IMQPROT"/>
</dbReference>
<evidence type="ECO:0000256" key="8">
    <source>
        <dbReference type="ARBA" id="ARBA00023143"/>
    </source>
</evidence>
<dbReference type="AlphaFoldDB" id="A0A3P7PPA0"/>
<evidence type="ECO:0000256" key="6">
    <source>
        <dbReference type="ARBA" id="ARBA00022989"/>
    </source>
</evidence>
<dbReference type="GO" id="GO:0009425">
    <property type="term" value="C:bacterial-type flagellum basal body"/>
    <property type="evidence" value="ECO:0007669"/>
    <property type="project" value="UniProtKB-SubCell"/>
</dbReference>
<dbReference type="NCBIfam" id="TIGR01402">
    <property type="entry name" value="fliQ"/>
    <property type="match status" value="1"/>
</dbReference>
<keyword evidence="6 9" id="KW-1133">Transmembrane helix</keyword>
<keyword evidence="10" id="KW-0282">Flagellum</keyword>
<feature type="transmembrane region" description="Helical" evidence="9">
    <location>
        <begin position="49"/>
        <end position="70"/>
    </location>
</feature>
<evidence type="ECO:0000256" key="4">
    <source>
        <dbReference type="ARBA" id="ARBA00022475"/>
    </source>
</evidence>
<accession>A0A3P7PPA0</accession>
<dbReference type="PIRSF" id="PIRSF004669">
    <property type="entry name" value="FliQ"/>
    <property type="match status" value="1"/>
</dbReference>
<evidence type="ECO:0000256" key="9">
    <source>
        <dbReference type="RuleBase" id="RU364090"/>
    </source>
</evidence>
<evidence type="ECO:0000256" key="7">
    <source>
        <dbReference type="ARBA" id="ARBA00023136"/>
    </source>
</evidence>
<reference evidence="10 11" key="1">
    <citation type="submission" date="2018-09" db="EMBL/GenBank/DDBJ databases">
        <authorList>
            <person name="Postec A."/>
        </authorList>
    </citation>
    <scope>NUCLEOTIDE SEQUENCE [LARGE SCALE GENOMIC DNA]</scope>
    <source>
        <strain evidence="10">70B-A</strain>
    </source>
</reference>
<keyword evidence="11" id="KW-1185">Reference proteome</keyword>
<protein>
    <recommendedName>
        <fullName evidence="3 9">Flagellar biosynthetic protein FliQ</fullName>
    </recommendedName>
</protein>
<dbReference type="KEGG" id="cbar:PATL70BA_0453"/>
<dbReference type="EMBL" id="LR130778">
    <property type="protein sequence ID" value="VDN46307.1"/>
    <property type="molecule type" value="Genomic_DNA"/>
</dbReference>
<dbReference type="GO" id="GO:0005886">
    <property type="term" value="C:plasma membrane"/>
    <property type="evidence" value="ECO:0007669"/>
    <property type="project" value="UniProtKB-SubCell"/>
</dbReference>
<organism evidence="10 11">
    <name type="scientific">Petrocella atlantisensis</name>
    <dbReference type="NCBI Taxonomy" id="2173034"/>
    <lineage>
        <taxon>Bacteria</taxon>
        <taxon>Bacillati</taxon>
        <taxon>Bacillota</taxon>
        <taxon>Clostridia</taxon>
        <taxon>Lachnospirales</taxon>
        <taxon>Vallitaleaceae</taxon>
        <taxon>Petrocella</taxon>
    </lineage>
</organism>
<dbReference type="PANTHER" id="PTHR34040:SF2">
    <property type="entry name" value="FLAGELLAR BIOSYNTHETIC PROTEIN FLIQ"/>
    <property type="match status" value="1"/>
</dbReference>
<dbReference type="GO" id="GO:0044780">
    <property type="term" value="P:bacterial-type flagellum assembly"/>
    <property type="evidence" value="ECO:0007669"/>
    <property type="project" value="InterPro"/>
</dbReference>
<keyword evidence="7 9" id="KW-0472">Membrane</keyword>
<dbReference type="InterPro" id="IPR002191">
    <property type="entry name" value="Bac_export_3"/>
</dbReference>
<gene>
    <name evidence="9 10" type="primary">fliQ</name>
    <name evidence="10" type="ORF">PATL70BA_0453</name>
</gene>
<dbReference type="GO" id="GO:0009306">
    <property type="term" value="P:protein secretion"/>
    <property type="evidence" value="ECO:0007669"/>
    <property type="project" value="InterPro"/>
</dbReference>
<evidence type="ECO:0000256" key="1">
    <source>
        <dbReference type="ARBA" id="ARBA00004651"/>
    </source>
</evidence>
<dbReference type="Proteomes" id="UP000279029">
    <property type="component" value="Chromosome"/>
</dbReference>
<name>A0A3P7PPA0_9FIRM</name>
<sequence length="90" mass="10132">MSEDLVIDLMQQAVMTVIIVSGPLLMLALVVGLLISVFQTITSIQEQTLAFVPKIFAVFLGVYFFGPWMMGRMVELFVQVVDNFGQYIIR</sequence>
<evidence type="ECO:0000256" key="3">
    <source>
        <dbReference type="ARBA" id="ARBA00021718"/>
    </source>
</evidence>
<keyword evidence="10" id="KW-0966">Cell projection</keyword>